<reference evidence="2 3" key="1">
    <citation type="submission" date="2020-01" db="EMBL/GenBank/DDBJ databases">
        <title>Paenibacillus sp. nov., isolated from tomato rhizosphere.</title>
        <authorList>
            <person name="Weon H.-Y."/>
            <person name="Lee S.A."/>
        </authorList>
    </citation>
    <scope>NUCLEOTIDE SEQUENCE [LARGE SCALE GENOMIC DNA]</scope>
    <source>
        <strain evidence="2 3">12200R-189</strain>
    </source>
</reference>
<organism evidence="2 3">
    <name type="scientific">Paenibacillus lycopersici</name>
    <dbReference type="NCBI Taxonomy" id="2704462"/>
    <lineage>
        <taxon>Bacteria</taxon>
        <taxon>Bacillati</taxon>
        <taxon>Bacillota</taxon>
        <taxon>Bacilli</taxon>
        <taxon>Bacillales</taxon>
        <taxon>Paenibacillaceae</taxon>
        <taxon>Paenibacillus</taxon>
    </lineage>
</organism>
<sequence length="344" mass="39699">MEVKHRIEDSILTTHLEHEYGIPIERIRFIPMGDSAYSYRVDCANGERRYLKLFDSANGRQLRSIERLRQYLPATWHMHHRGLFRYLTYPFPNRNGQFATRFHGITAVLFNFIDGETLADAYPFSEAIVARIAAAAAAIHRLAPLIDKTSLVSETYDLSFETELKTCLTALETTAVFANPILSDLQASLLPKLAQIRGLMTLLHRLRDAAVADPKAHVLCHGDMWGGNLIRNDNDLYVVDWESMLLAPPEFDFIGYMGEEFGVFLTAYERQLGRAVTVNPDLLRFYAYRHHLRNLTNWLMNLLYRNTEDAQNANDLEMILHHCMDRWDSVEFKVGAVEELLRHR</sequence>
<dbReference type="InterPro" id="IPR002575">
    <property type="entry name" value="Aminoglycoside_PTrfase"/>
</dbReference>
<name>A0A6C0G0M0_9BACL</name>
<gene>
    <name evidence="2" type="ORF">GXP70_19215</name>
</gene>
<dbReference type="KEGG" id="plyc:GXP70_19215"/>
<keyword evidence="3" id="KW-1185">Reference proteome</keyword>
<dbReference type="Gene3D" id="1.20.58.840">
    <property type="match status" value="1"/>
</dbReference>
<dbReference type="Gene3D" id="3.30.200.20">
    <property type="entry name" value="Phosphorylase Kinase, domain 1"/>
    <property type="match status" value="1"/>
</dbReference>
<dbReference type="SUPFAM" id="SSF56112">
    <property type="entry name" value="Protein kinase-like (PK-like)"/>
    <property type="match status" value="1"/>
</dbReference>
<feature type="domain" description="Aminoglycoside phosphotransferase" evidence="1">
    <location>
        <begin position="27"/>
        <end position="257"/>
    </location>
</feature>
<proteinExistence type="predicted"/>
<dbReference type="AlphaFoldDB" id="A0A6C0G0M0"/>
<dbReference type="Gene3D" id="1.10.510.10">
    <property type="entry name" value="Transferase(Phosphotransferase) domain 1"/>
    <property type="match status" value="1"/>
</dbReference>
<evidence type="ECO:0000259" key="1">
    <source>
        <dbReference type="Pfam" id="PF01636"/>
    </source>
</evidence>
<accession>A0A6C0G0M0</accession>
<dbReference type="InterPro" id="IPR011009">
    <property type="entry name" value="Kinase-like_dom_sf"/>
</dbReference>
<evidence type="ECO:0000313" key="2">
    <source>
        <dbReference type="EMBL" id="QHT61902.1"/>
    </source>
</evidence>
<dbReference type="Proteomes" id="UP000476064">
    <property type="component" value="Chromosome"/>
</dbReference>
<keyword evidence="2" id="KW-0808">Transferase</keyword>
<dbReference type="GO" id="GO:0016740">
    <property type="term" value="F:transferase activity"/>
    <property type="evidence" value="ECO:0007669"/>
    <property type="project" value="UniProtKB-KW"/>
</dbReference>
<dbReference type="EMBL" id="CP048209">
    <property type="protein sequence ID" value="QHT61902.1"/>
    <property type="molecule type" value="Genomic_DNA"/>
</dbReference>
<protein>
    <submittedName>
        <fullName evidence="2">Phosphotransferase</fullName>
    </submittedName>
</protein>
<dbReference type="Pfam" id="PF01636">
    <property type="entry name" value="APH"/>
    <property type="match status" value="1"/>
</dbReference>
<evidence type="ECO:0000313" key="3">
    <source>
        <dbReference type="Proteomes" id="UP000476064"/>
    </source>
</evidence>